<dbReference type="InterPro" id="IPR051220">
    <property type="entry name" value="TFA_Chaperone"/>
</dbReference>
<dbReference type="PANTHER" id="PTHR34413:SF2">
    <property type="entry name" value="PROPHAGE TAIL FIBER ASSEMBLY PROTEIN HOMOLOG TFAE-RELATED"/>
    <property type="match status" value="1"/>
</dbReference>
<dbReference type="PANTHER" id="PTHR34413">
    <property type="entry name" value="PROPHAGE TAIL FIBER ASSEMBLY PROTEIN HOMOLOG TFAE-RELATED-RELATED"/>
    <property type="match status" value="1"/>
</dbReference>
<dbReference type="Pfam" id="PF02413">
    <property type="entry name" value="Caudo_TAP"/>
    <property type="match status" value="1"/>
</dbReference>
<evidence type="ECO:0000313" key="1">
    <source>
        <dbReference type="EMBL" id="SSW94698.1"/>
    </source>
</evidence>
<name>A0A3B0M3Q8_9GAMM</name>
<dbReference type="AlphaFoldDB" id="A0A3B0M3Q8"/>
<protein>
    <submittedName>
        <fullName evidence="1">Tail fiber assembly protein from lambdoid prophage e14</fullName>
    </submittedName>
</protein>
<reference evidence="1" key="1">
    <citation type="submission" date="2018-04" db="EMBL/GenBank/DDBJ databases">
        <authorList>
            <person name="Go L.Y."/>
            <person name="Mitchell J.A."/>
        </authorList>
    </citation>
    <scope>NUCLEOTIDE SEQUENCE</scope>
    <source>
        <strain evidence="1">ARTV</strain>
    </source>
</reference>
<dbReference type="EMBL" id="UFQR01000001">
    <property type="protein sequence ID" value="SSW94698.1"/>
    <property type="molecule type" value="Genomic_DNA"/>
</dbReference>
<proteinExistence type="predicted"/>
<organism evidence="1">
    <name type="scientific">Arsenophonus endosymbiont of Trialeurodes vaporariorum</name>
    <dbReference type="NCBI Taxonomy" id="235567"/>
    <lineage>
        <taxon>Bacteria</taxon>
        <taxon>Pseudomonadati</taxon>
        <taxon>Pseudomonadota</taxon>
        <taxon>Gammaproteobacteria</taxon>
        <taxon>Enterobacterales</taxon>
        <taxon>Morganellaceae</taxon>
        <taxon>Arsenophonus</taxon>
    </lineage>
</organism>
<sequence>MMKYSTEIKKAEIGENGLAKNRGWIKIYMSRDEPPYEYFGATMELVYKGVSVGQYSYIDAPEIPDNDDIAVVRSDDGKQWRYVPDHRGKTVYDTHNRASCTVDYLGEIKTGFTLLAPSTQFDKWDGKKWVTDNQAMKADQINTANQTKHQLIDEAESNITLLDRKVRLGMATNSEKTALRAWEMYSVKLNDIDTASAPDIDWPIKLA</sequence>
<gene>
    <name evidence="1" type="primary">tfaE_1</name>
    <name evidence="1" type="ORF">ARTV_0226</name>
</gene>
<dbReference type="InterPro" id="IPR003458">
    <property type="entry name" value="Phage_T4_Gp38_tail_assem"/>
</dbReference>
<accession>A0A3B0M3Q8</accession>